<accession>A0A0F9EMJ3</accession>
<proteinExistence type="predicted"/>
<dbReference type="AlphaFoldDB" id="A0A0F9EMJ3"/>
<dbReference type="Pfam" id="PF25209">
    <property type="entry name" value="Phage_capsid_4"/>
    <property type="match status" value="1"/>
</dbReference>
<name>A0A0F9EMJ3_9ZZZZ</name>
<comment type="caution">
    <text evidence="1">The sequence shown here is derived from an EMBL/GenBank/DDBJ whole genome shotgun (WGS) entry which is preliminary data.</text>
</comment>
<reference evidence="1" key="1">
    <citation type="journal article" date="2015" name="Nature">
        <title>Complex archaea that bridge the gap between prokaryotes and eukaryotes.</title>
        <authorList>
            <person name="Spang A."/>
            <person name="Saw J.H."/>
            <person name="Jorgensen S.L."/>
            <person name="Zaremba-Niedzwiedzka K."/>
            <person name="Martijn J."/>
            <person name="Lind A.E."/>
            <person name="van Eijk R."/>
            <person name="Schleper C."/>
            <person name="Guy L."/>
            <person name="Ettema T.J."/>
        </authorList>
    </citation>
    <scope>NUCLEOTIDE SEQUENCE</scope>
</reference>
<protein>
    <recommendedName>
        <fullName evidence="2">Bacteriophage Mu GpT domain-containing protein</fullName>
    </recommendedName>
</protein>
<organism evidence="1">
    <name type="scientific">marine sediment metagenome</name>
    <dbReference type="NCBI Taxonomy" id="412755"/>
    <lineage>
        <taxon>unclassified sequences</taxon>
        <taxon>metagenomes</taxon>
        <taxon>ecological metagenomes</taxon>
    </lineage>
</organism>
<dbReference type="EMBL" id="LAZR01036341">
    <property type="protein sequence ID" value="KKL25098.1"/>
    <property type="molecule type" value="Genomic_DNA"/>
</dbReference>
<evidence type="ECO:0000313" key="1">
    <source>
        <dbReference type="EMBL" id="KKL25098.1"/>
    </source>
</evidence>
<gene>
    <name evidence="1" type="ORF">LCGC14_2408710</name>
</gene>
<evidence type="ECO:0008006" key="2">
    <source>
        <dbReference type="Google" id="ProtNLM"/>
    </source>
</evidence>
<sequence>MTVLRATISELMTVDLDHVLFEELGTFDYEALLSMIYDVTSSRKKVEYGQTVGGFPLLGEKDEGASLANRDFKEGYKTAYTHKTYGLYCALSMEAQQDELHGIIDRLPGAMARAIDATINFYSSRIFSRADNATEDFITGGDSVALLSTAHPLKGGGTTSNTPSSGADLTSTSLWNGVVAFYDMLDDESKPVRNAPSILLVPHNSEQKAIELLESNLQSEDANNAVNALRRLKNRSLSYVVWPYWIGSVDPDCWHLLGDKKPWGKNYPLKFYWRMRPETESDNDFFTKEFLYSCVLRFSVGFTDFRFLYGSMGG</sequence>